<reference evidence="3" key="1">
    <citation type="submission" date="2023-05" db="EMBL/GenBank/DDBJ databases">
        <title>Draft genome of Pseudofrankia sp. BMG5.37.</title>
        <authorList>
            <person name="Gtari M."/>
            <person name="Ghodhbane F."/>
            <person name="Sbissi I."/>
        </authorList>
    </citation>
    <scope>NUCLEOTIDE SEQUENCE [LARGE SCALE GENOMIC DNA]</scope>
    <source>
        <strain evidence="3">BMG 814</strain>
    </source>
</reference>
<keyword evidence="3" id="KW-1185">Reference proteome</keyword>
<proteinExistence type="predicted"/>
<dbReference type="RefSeq" id="WP_305998841.1">
    <property type="nucleotide sequence ID" value="NZ_JASNFN010000004.1"/>
</dbReference>
<evidence type="ECO:0000313" key="2">
    <source>
        <dbReference type="EMBL" id="MDP5182139.1"/>
    </source>
</evidence>
<feature type="region of interest" description="Disordered" evidence="1">
    <location>
        <begin position="39"/>
        <end position="62"/>
    </location>
</feature>
<gene>
    <name evidence="2" type="ORF">QOZ88_05780</name>
</gene>
<evidence type="ECO:0000256" key="1">
    <source>
        <dbReference type="SAM" id="MobiDB-lite"/>
    </source>
</evidence>
<organism evidence="2 3">
    <name type="scientific">Blastococcus carthaginiensis</name>
    <dbReference type="NCBI Taxonomy" id="3050034"/>
    <lineage>
        <taxon>Bacteria</taxon>
        <taxon>Bacillati</taxon>
        <taxon>Actinomycetota</taxon>
        <taxon>Actinomycetes</taxon>
        <taxon>Geodermatophilales</taxon>
        <taxon>Geodermatophilaceae</taxon>
        <taxon>Blastococcus</taxon>
    </lineage>
</organism>
<evidence type="ECO:0008006" key="4">
    <source>
        <dbReference type="Google" id="ProtNLM"/>
    </source>
</evidence>
<dbReference type="EMBL" id="JASNFN010000004">
    <property type="protein sequence ID" value="MDP5182139.1"/>
    <property type="molecule type" value="Genomic_DNA"/>
</dbReference>
<name>A0ABT9IAE2_9ACTN</name>
<protein>
    <recommendedName>
        <fullName evidence="4">Metallothionein</fullName>
    </recommendedName>
</protein>
<dbReference type="Proteomes" id="UP001233673">
    <property type="component" value="Unassembled WGS sequence"/>
</dbReference>
<sequence length="71" mass="7530">MATASCRCGHTAAQHYRDRKGRPMCAGPCGCTGYQPADPPRAPRVPEHLTGSDRPGGGDPLADYLHLKGEL</sequence>
<evidence type="ECO:0000313" key="3">
    <source>
        <dbReference type="Proteomes" id="UP001233673"/>
    </source>
</evidence>
<comment type="caution">
    <text evidence="2">The sequence shown here is derived from an EMBL/GenBank/DDBJ whole genome shotgun (WGS) entry which is preliminary data.</text>
</comment>
<accession>A0ABT9IAE2</accession>